<dbReference type="InterPro" id="IPR013549">
    <property type="entry name" value="DUF1731"/>
</dbReference>
<dbReference type="CDD" id="cd05242">
    <property type="entry name" value="SDR_a8"/>
    <property type="match status" value="1"/>
</dbReference>
<name>A0A426TUA9_9CHLR</name>
<gene>
    <name evidence="4" type="ORF">EI684_17085</name>
</gene>
<protein>
    <submittedName>
        <fullName evidence="4">TIGR01777 family protein</fullName>
    </submittedName>
</protein>
<dbReference type="PANTHER" id="PTHR11092:SF0">
    <property type="entry name" value="EPIMERASE FAMILY PROTEIN SDR39U1"/>
    <property type="match status" value="1"/>
</dbReference>
<dbReference type="InterPro" id="IPR010099">
    <property type="entry name" value="SDR39U1"/>
</dbReference>
<dbReference type="PANTHER" id="PTHR11092">
    <property type="entry name" value="SUGAR NUCLEOTIDE EPIMERASE RELATED"/>
    <property type="match status" value="1"/>
</dbReference>
<dbReference type="InterPro" id="IPR036291">
    <property type="entry name" value="NAD(P)-bd_dom_sf"/>
</dbReference>
<evidence type="ECO:0000313" key="4">
    <source>
        <dbReference type="EMBL" id="RRR68746.1"/>
    </source>
</evidence>
<dbReference type="Gene3D" id="3.40.50.720">
    <property type="entry name" value="NAD(P)-binding Rossmann-like Domain"/>
    <property type="match status" value="1"/>
</dbReference>
<dbReference type="AlphaFoldDB" id="A0A426TUA9"/>
<sequence length="311" mass="33638">MSNTQRIILTGATGLIGRKLFAALRERGDELVVFSRNPEAARKSLPGAADYVAWQPNKTGSWAAALEGADAIINLAGAPISQGVIGPRWTPSYKEEIRSSRVIGTRGLVQALADVSKRPKVLINASSAGFYGYQGERILDETAPAGNDFLARVCVDWEREAAAAEALGLRVVYIRTGLVLDASGGALGQMMLPFRMRAGGPIMPGTQYYSWIHPTDEAGLFRFALDHEAVTGPINATAPNPEMNRDFSKILGEVLGSPSWLAVPEFSLRLTLGEMADLVIKGQRALPKRAQELGYQFRFTTLRPALQDLLG</sequence>
<proteinExistence type="inferred from homology"/>
<feature type="domain" description="DUF1731" evidence="3">
    <location>
        <begin position="263"/>
        <end position="309"/>
    </location>
</feature>
<comment type="caution">
    <text evidence="4">The sequence shown here is derived from an EMBL/GenBank/DDBJ whole genome shotgun (WGS) entry which is preliminary data.</text>
</comment>
<evidence type="ECO:0000256" key="1">
    <source>
        <dbReference type="ARBA" id="ARBA00009353"/>
    </source>
</evidence>
<feature type="domain" description="NAD-dependent epimerase/dehydratase" evidence="2">
    <location>
        <begin position="7"/>
        <end position="228"/>
    </location>
</feature>
<evidence type="ECO:0000259" key="2">
    <source>
        <dbReference type="Pfam" id="PF01370"/>
    </source>
</evidence>
<dbReference type="EMBL" id="RSAS01000695">
    <property type="protein sequence ID" value="RRR68746.1"/>
    <property type="molecule type" value="Genomic_DNA"/>
</dbReference>
<dbReference type="NCBIfam" id="TIGR01777">
    <property type="entry name" value="yfcH"/>
    <property type="match status" value="1"/>
</dbReference>
<organism evidence="4 5">
    <name type="scientific">Candidatus Viridilinea halotolerans</name>
    <dbReference type="NCBI Taxonomy" id="2491704"/>
    <lineage>
        <taxon>Bacteria</taxon>
        <taxon>Bacillati</taxon>
        <taxon>Chloroflexota</taxon>
        <taxon>Chloroflexia</taxon>
        <taxon>Chloroflexales</taxon>
        <taxon>Chloroflexineae</taxon>
        <taxon>Oscillochloridaceae</taxon>
        <taxon>Candidatus Viridilinea</taxon>
    </lineage>
</organism>
<evidence type="ECO:0000313" key="5">
    <source>
        <dbReference type="Proteomes" id="UP000280307"/>
    </source>
</evidence>
<dbReference type="SUPFAM" id="SSF51735">
    <property type="entry name" value="NAD(P)-binding Rossmann-fold domains"/>
    <property type="match status" value="1"/>
</dbReference>
<accession>A0A426TUA9</accession>
<dbReference type="Proteomes" id="UP000280307">
    <property type="component" value="Unassembled WGS sequence"/>
</dbReference>
<reference evidence="4 5" key="1">
    <citation type="submission" date="2018-12" db="EMBL/GenBank/DDBJ databases">
        <title>Genome Sequence of Candidatus Viridilinea halotolerans isolated from saline sulfide-rich spring.</title>
        <authorList>
            <person name="Grouzdev D.S."/>
            <person name="Burganskaya E.I."/>
            <person name="Krutkina M.S."/>
            <person name="Sukhacheva M.V."/>
            <person name="Gorlenko V.M."/>
        </authorList>
    </citation>
    <scope>NUCLEOTIDE SEQUENCE [LARGE SCALE GENOMIC DNA]</scope>
    <source>
        <strain evidence="4">Chok-6</strain>
    </source>
</reference>
<dbReference type="Pfam" id="PF08338">
    <property type="entry name" value="DUF1731"/>
    <property type="match status" value="1"/>
</dbReference>
<dbReference type="InterPro" id="IPR001509">
    <property type="entry name" value="Epimerase_deHydtase"/>
</dbReference>
<dbReference type="Pfam" id="PF01370">
    <property type="entry name" value="Epimerase"/>
    <property type="match status" value="1"/>
</dbReference>
<evidence type="ECO:0000259" key="3">
    <source>
        <dbReference type="Pfam" id="PF08338"/>
    </source>
</evidence>
<comment type="similarity">
    <text evidence="1">Belongs to the NAD(P)-dependent epimerase/dehydratase family. SDR39U1 subfamily.</text>
</comment>